<comment type="caution">
    <text evidence="2">The sequence shown here is derived from an EMBL/GenBank/DDBJ whole genome shotgun (WGS) entry which is preliminary data.</text>
</comment>
<dbReference type="Proteomes" id="UP001142489">
    <property type="component" value="Unassembled WGS sequence"/>
</dbReference>
<keyword evidence="3" id="KW-1185">Reference proteome</keyword>
<dbReference type="EMBL" id="JAPFRF010000024">
    <property type="protein sequence ID" value="KAJ7303215.1"/>
    <property type="molecule type" value="Genomic_DNA"/>
</dbReference>
<feature type="region of interest" description="Disordered" evidence="1">
    <location>
        <begin position="75"/>
        <end position="106"/>
    </location>
</feature>
<evidence type="ECO:0000256" key="1">
    <source>
        <dbReference type="SAM" id="MobiDB-lite"/>
    </source>
</evidence>
<name>A0A9Q0X5P6_9SAUR</name>
<evidence type="ECO:0000313" key="2">
    <source>
        <dbReference type="EMBL" id="KAJ7303215.1"/>
    </source>
</evidence>
<feature type="compositionally biased region" description="Acidic residues" evidence="1">
    <location>
        <begin position="75"/>
        <end position="84"/>
    </location>
</feature>
<evidence type="ECO:0000313" key="3">
    <source>
        <dbReference type="Proteomes" id="UP001142489"/>
    </source>
</evidence>
<feature type="compositionally biased region" description="Basic and acidic residues" evidence="1">
    <location>
        <begin position="143"/>
        <end position="152"/>
    </location>
</feature>
<reference evidence="2" key="1">
    <citation type="journal article" date="2023" name="DNA Res.">
        <title>Chromosome-level genome assembly of Phrynocephalus forsythii using third-generation DNA sequencing and Hi-C analysis.</title>
        <authorList>
            <person name="Qi Y."/>
            <person name="Zhao W."/>
            <person name="Zhao Y."/>
            <person name="Niu C."/>
            <person name="Cao S."/>
            <person name="Zhang Y."/>
        </authorList>
    </citation>
    <scope>NUCLEOTIDE SEQUENCE</scope>
    <source>
        <tissue evidence="2">Muscle</tissue>
    </source>
</reference>
<dbReference type="AlphaFoldDB" id="A0A9Q0X5P6"/>
<proteinExistence type="predicted"/>
<protein>
    <submittedName>
        <fullName evidence="2">Uncharacterized protein</fullName>
    </submittedName>
</protein>
<feature type="region of interest" description="Disordered" evidence="1">
    <location>
        <begin position="143"/>
        <end position="255"/>
    </location>
</feature>
<feature type="compositionally biased region" description="Acidic residues" evidence="1">
    <location>
        <begin position="219"/>
        <end position="232"/>
    </location>
</feature>
<gene>
    <name evidence="2" type="ORF">JRQ81_012150</name>
</gene>
<sequence length="255" mass="28176">MKGGRVAPVNKGIWNFFVPEELPLGCEYNQVFQEDDAEVCRSLGEDLWGAKERDRQERADGEAAGWVETGSTEEVDVHDLEEEEPRGFSSLSHAESRGPPLGRRGDNRMNKMNKVLIHQFAPSLCEAEQDLSTAEPKQLYREPKQENLEDTGHVAGAEWANGSAEEEKEEKPGLEPQRSFTESYSWRWKNGEISAKPPETGAQGCPENQEGGSVPCVEGVEDFSDTDEEEDLNSQGQSASEADEKALSQMAGATE</sequence>
<accession>A0A9Q0X5P6</accession>
<organism evidence="2 3">
    <name type="scientific">Phrynocephalus forsythii</name>
    <dbReference type="NCBI Taxonomy" id="171643"/>
    <lineage>
        <taxon>Eukaryota</taxon>
        <taxon>Metazoa</taxon>
        <taxon>Chordata</taxon>
        <taxon>Craniata</taxon>
        <taxon>Vertebrata</taxon>
        <taxon>Euteleostomi</taxon>
        <taxon>Lepidosauria</taxon>
        <taxon>Squamata</taxon>
        <taxon>Bifurcata</taxon>
        <taxon>Unidentata</taxon>
        <taxon>Episquamata</taxon>
        <taxon>Toxicofera</taxon>
        <taxon>Iguania</taxon>
        <taxon>Acrodonta</taxon>
        <taxon>Agamidae</taxon>
        <taxon>Agaminae</taxon>
        <taxon>Phrynocephalus</taxon>
    </lineage>
</organism>